<reference evidence="2" key="1">
    <citation type="submission" date="2019-08" db="EMBL/GenBank/DDBJ databases">
        <title>The genome of the North American firefly Photinus pyralis.</title>
        <authorList>
            <consortium name="Photinus pyralis genome working group"/>
            <person name="Fallon T.R."/>
            <person name="Sander Lower S.E."/>
            <person name="Weng J.-K."/>
        </authorList>
    </citation>
    <scope>NUCLEOTIDE SEQUENCE</scope>
    <source>
        <strain evidence="2">TRF0915ILg1</strain>
        <tissue evidence="2">Whole body</tissue>
    </source>
</reference>
<dbReference type="EMBL" id="VTPC01090658">
    <property type="protein sequence ID" value="KAF2882051.1"/>
    <property type="molecule type" value="Genomic_DNA"/>
</dbReference>
<organism evidence="2 3">
    <name type="scientific">Ignelater luminosus</name>
    <name type="common">Cucubano</name>
    <name type="synonym">Pyrophorus luminosus</name>
    <dbReference type="NCBI Taxonomy" id="2038154"/>
    <lineage>
        <taxon>Eukaryota</taxon>
        <taxon>Metazoa</taxon>
        <taxon>Ecdysozoa</taxon>
        <taxon>Arthropoda</taxon>
        <taxon>Hexapoda</taxon>
        <taxon>Insecta</taxon>
        <taxon>Pterygota</taxon>
        <taxon>Neoptera</taxon>
        <taxon>Endopterygota</taxon>
        <taxon>Coleoptera</taxon>
        <taxon>Polyphaga</taxon>
        <taxon>Elateriformia</taxon>
        <taxon>Elateroidea</taxon>
        <taxon>Elateridae</taxon>
        <taxon>Agrypninae</taxon>
        <taxon>Pyrophorini</taxon>
        <taxon>Ignelater</taxon>
    </lineage>
</organism>
<feature type="compositionally biased region" description="Acidic residues" evidence="1">
    <location>
        <begin position="26"/>
        <end position="37"/>
    </location>
</feature>
<protein>
    <submittedName>
        <fullName evidence="2">Uncharacterized protein</fullName>
    </submittedName>
</protein>
<proteinExistence type="predicted"/>
<feature type="compositionally biased region" description="Low complexity" evidence="1">
    <location>
        <begin position="38"/>
        <end position="49"/>
    </location>
</feature>
<dbReference type="OrthoDB" id="7475343at2759"/>
<gene>
    <name evidence="2" type="ORF">ILUMI_24123</name>
</gene>
<name>A0A8K0CAU2_IGNLU</name>
<evidence type="ECO:0000313" key="3">
    <source>
        <dbReference type="Proteomes" id="UP000801492"/>
    </source>
</evidence>
<feature type="region of interest" description="Disordered" evidence="1">
    <location>
        <begin position="83"/>
        <end position="105"/>
    </location>
</feature>
<dbReference type="Proteomes" id="UP000801492">
    <property type="component" value="Unassembled WGS sequence"/>
</dbReference>
<accession>A0A8K0CAU2</accession>
<dbReference type="AlphaFoldDB" id="A0A8K0CAU2"/>
<feature type="region of interest" description="Disordered" evidence="1">
    <location>
        <begin position="22"/>
        <end position="57"/>
    </location>
</feature>
<comment type="caution">
    <text evidence="2">The sequence shown here is derived from an EMBL/GenBank/DDBJ whole genome shotgun (WGS) entry which is preliminary data.</text>
</comment>
<evidence type="ECO:0000256" key="1">
    <source>
        <dbReference type="SAM" id="MobiDB-lite"/>
    </source>
</evidence>
<evidence type="ECO:0000313" key="2">
    <source>
        <dbReference type="EMBL" id="KAF2882051.1"/>
    </source>
</evidence>
<keyword evidence="3" id="KW-1185">Reference proteome</keyword>
<sequence>MFLVFRKRPLRKKEIQQLAGTFCADPESDVEPYEDSGSEYLESENSSSESDLESPKQFLKRKTNNFLPALRITQNIQVTIASQSSEKDDTLQNLPPSNPPANKHDLVGWDDVDDQLVHRMKIPDDKARIILAVLNKSSSELDIFPKLFPNKDERGTQRSGNALKHSEIMSVVKHISIFSAKQTHYGTREHKYLDAELNVKIIHSLFLEKQPKSKVKYEYYNKVFRKNFNLSFGRPQVDVFNDSEILSLKLKNKSLKDIAKRVAAAELRDD</sequence>